<comment type="caution">
    <text evidence="2">The sequence shown here is derived from an EMBL/GenBank/DDBJ whole genome shotgun (WGS) entry which is preliminary data.</text>
</comment>
<dbReference type="Pfam" id="PF00583">
    <property type="entry name" value="Acetyltransf_1"/>
    <property type="match status" value="1"/>
</dbReference>
<sequence>MSDQRQVVVVRRAEHQDVDGLVECSSALFAEDAGTRDPSINIDWPREHGPQRFATGIDDPNRLLLVATCEGAVVGHLVGALGEASAMKPVKFATLVSMYVQPGFRRSRIGGRLVAEFSGWAKESGAEAAEVTAYSSNAEAIKFYERNGFAPQSVTLQTSL</sequence>
<dbReference type="AlphaFoldDB" id="A0A939JJI6"/>
<reference evidence="2" key="1">
    <citation type="submission" date="2021-03" db="EMBL/GenBank/DDBJ databases">
        <title>Streptomyces poriferae sp. nov., a novel marine sponge-derived Actinobacteria species with anti-MRSA activity.</title>
        <authorList>
            <person name="Sandoval-Powers M."/>
            <person name="Kralova S."/>
            <person name="Nguyen G.-S."/>
            <person name="Fawwal D."/>
            <person name="Degnes K."/>
            <person name="Klinkenberg G."/>
            <person name="Sletta H."/>
            <person name="Wentzel A."/>
            <person name="Liles M.R."/>
        </authorList>
    </citation>
    <scope>NUCLEOTIDE SEQUENCE</scope>
    <source>
        <strain evidence="2">DSM 41794</strain>
    </source>
</reference>
<dbReference type="GO" id="GO:0016747">
    <property type="term" value="F:acyltransferase activity, transferring groups other than amino-acyl groups"/>
    <property type="evidence" value="ECO:0007669"/>
    <property type="project" value="InterPro"/>
</dbReference>
<dbReference type="SUPFAM" id="SSF55729">
    <property type="entry name" value="Acyl-CoA N-acyltransferases (Nat)"/>
    <property type="match status" value="1"/>
</dbReference>
<dbReference type="CDD" id="cd04301">
    <property type="entry name" value="NAT_SF"/>
    <property type="match status" value="1"/>
</dbReference>
<dbReference type="Proteomes" id="UP000664167">
    <property type="component" value="Unassembled WGS sequence"/>
</dbReference>
<evidence type="ECO:0000313" key="3">
    <source>
        <dbReference type="Proteomes" id="UP000664167"/>
    </source>
</evidence>
<protein>
    <submittedName>
        <fullName evidence="2">GNAT family N-acetyltransferase</fullName>
    </submittedName>
</protein>
<dbReference type="PANTHER" id="PTHR43072">
    <property type="entry name" value="N-ACETYLTRANSFERASE"/>
    <property type="match status" value="1"/>
</dbReference>
<gene>
    <name evidence="2" type="ORF">J0695_33325</name>
</gene>
<name>A0A939JJI6_9ACTN</name>
<evidence type="ECO:0000313" key="2">
    <source>
        <dbReference type="EMBL" id="MBO0516618.1"/>
    </source>
</evidence>
<dbReference type="EMBL" id="JAFLRJ010000419">
    <property type="protein sequence ID" value="MBO0516618.1"/>
    <property type="molecule type" value="Genomic_DNA"/>
</dbReference>
<dbReference type="InterPro" id="IPR016181">
    <property type="entry name" value="Acyl_CoA_acyltransferase"/>
</dbReference>
<dbReference type="PROSITE" id="PS51186">
    <property type="entry name" value="GNAT"/>
    <property type="match status" value="1"/>
</dbReference>
<dbReference type="InterPro" id="IPR000182">
    <property type="entry name" value="GNAT_dom"/>
</dbReference>
<keyword evidence="3" id="KW-1185">Reference proteome</keyword>
<dbReference type="RefSeq" id="WP_206968502.1">
    <property type="nucleotide sequence ID" value="NZ_BAAAJJ010000025.1"/>
</dbReference>
<feature type="domain" description="N-acetyltransferase" evidence="1">
    <location>
        <begin position="8"/>
        <end position="160"/>
    </location>
</feature>
<accession>A0A939JJI6</accession>
<evidence type="ECO:0000259" key="1">
    <source>
        <dbReference type="PROSITE" id="PS51186"/>
    </source>
</evidence>
<proteinExistence type="predicted"/>
<organism evidence="2 3">
    <name type="scientific">Streptomyces beijiangensis</name>
    <dbReference type="NCBI Taxonomy" id="163361"/>
    <lineage>
        <taxon>Bacteria</taxon>
        <taxon>Bacillati</taxon>
        <taxon>Actinomycetota</taxon>
        <taxon>Actinomycetes</taxon>
        <taxon>Kitasatosporales</taxon>
        <taxon>Streptomycetaceae</taxon>
        <taxon>Streptomyces</taxon>
    </lineage>
</organism>
<dbReference type="Gene3D" id="3.40.630.30">
    <property type="match status" value="1"/>
</dbReference>